<evidence type="ECO:0000313" key="3">
    <source>
        <dbReference type="Proteomes" id="UP000314294"/>
    </source>
</evidence>
<comment type="caution">
    <text evidence="2">The sequence shown here is derived from an EMBL/GenBank/DDBJ whole genome shotgun (WGS) entry which is preliminary data.</text>
</comment>
<gene>
    <name evidence="2" type="ORF">EYF80_065370</name>
</gene>
<protein>
    <submittedName>
        <fullName evidence="2">Uncharacterized protein</fullName>
    </submittedName>
</protein>
<evidence type="ECO:0000313" key="2">
    <source>
        <dbReference type="EMBL" id="TNN24503.1"/>
    </source>
</evidence>
<reference evidence="2 3" key="1">
    <citation type="submission" date="2019-03" db="EMBL/GenBank/DDBJ databases">
        <title>First draft genome of Liparis tanakae, snailfish: a comprehensive survey of snailfish specific genes.</title>
        <authorList>
            <person name="Kim W."/>
            <person name="Song I."/>
            <person name="Jeong J.-H."/>
            <person name="Kim D."/>
            <person name="Kim S."/>
            <person name="Ryu S."/>
            <person name="Song J.Y."/>
            <person name="Lee S.K."/>
        </authorList>
    </citation>
    <scope>NUCLEOTIDE SEQUENCE [LARGE SCALE GENOMIC DNA]</scope>
    <source>
        <tissue evidence="2">Muscle</tissue>
    </source>
</reference>
<dbReference type="AlphaFoldDB" id="A0A4Z2E780"/>
<proteinExistence type="predicted"/>
<dbReference type="Proteomes" id="UP000314294">
    <property type="component" value="Unassembled WGS sequence"/>
</dbReference>
<accession>A0A4Z2E780</accession>
<feature type="region of interest" description="Disordered" evidence="1">
    <location>
        <begin position="13"/>
        <end position="38"/>
    </location>
</feature>
<dbReference type="EMBL" id="SRLO01015184">
    <property type="protein sequence ID" value="TNN24503.1"/>
    <property type="molecule type" value="Genomic_DNA"/>
</dbReference>
<evidence type="ECO:0000256" key="1">
    <source>
        <dbReference type="SAM" id="MobiDB-lite"/>
    </source>
</evidence>
<organism evidence="2 3">
    <name type="scientific">Liparis tanakae</name>
    <name type="common">Tanaka's snailfish</name>
    <dbReference type="NCBI Taxonomy" id="230148"/>
    <lineage>
        <taxon>Eukaryota</taxon>
        <taxon>Metazoa</taxon>
        <taxon>Chordata</taxon>
        <taxon>Craniata</taxon>
        <taxon>Vertebrata</taxon>
        <taxon>Euteleostomi</taxon>
        <taxon>Actinopterygii</taxon>
        <taxon>Neopterygii</taxon>
        <taxon>Teleostei</taxon>
        <taxon>Neoteleostei</taxon>
        <taxon>Acanthomorphata</taxon>
        <taxon>Eupercaria</taxon>
        <taxon>Perciformes</taxon>
        <taxon>Cottioidei</taxon>
        <taxon>Cottales</taxon>
        <taxon>Liparidae</taxon>
        <taxon>Liparis</taxon>
    </lineage>
</organism>
<keyword evidence="3" id="KW-1185">Reference proteome</keyword>
<name>A0A4Z2E780_9TELE</name>
<sequence>MVPVSVPLQVLQAGLRPGPPARLQHGPRGGLQEPGDRPALRRRAGQQLAVLHLQLLQQAVGGEQHAALTHTGVC</sequence>